<dbReference type="InterPro" id="IPR044181">
    <property type="entry name" value="FLZ17/18"/>
</dbReference>
<protein>
    <recommendedName>
        <fullName evidence="5">FLZ-type domain-containing protein</fullName>
    </recommendedName>
</protein>
<evidence type="ECO:0000256" key="1">
    <source>
        <dbReference type="ARBA" id="ARBA00009374"/>
    </source>
</evidence>
<dbReference type="Proteomes" id="UP000004994">
    <property type="component" value="Chromosome 6"/>
</dbReference>
<dbReference type="InParanoid" id="A0A3Q7HRI4"/>
<keyword evidence="3" id="KW-0863">Zinc-finger</keyword>
<sequence length="159" mass="19060">MGFTKLKEECTKTHHEVKSKQRDVVSSFSHQNYLKDPNFLKSRKIKSIIFLMNHIRDHYSCNALYYSNYFLKCCFFCHKPLDLRKEVYMYRGELGFCSVECRNRQIYLDELKKIETFTKKILASLIRRRRQVGRSSLITAPSEDYRRCDAKNQVTFIFS</sequence>
<gene>
    <name evidence="6" type="primary">LOC101256982</name>
</gene>
<dbReference type="AlphaFoldDB" id="A0A3Q7HRI4"/>
<feature type="domain" description="FLZ-type" evidence="5">
    <location>
        <begin position="69"/>
        <end position="113"/>
    </location>
</feature>
<evidence type="ECO:0000256" key="3">
    <source>
        <dbReference type="ARBA" id="ARBA00022771"/>
    </source>
</evidence>
<keyword evidence="7" id="KW-1185">Reference proteome</keyword>
<dbReference type="PANTHER" id="PTHR47847:SF2">
    <property type="entry name" value="FCS-LIKE ZINC FINGER 17-RELATED"/>
    <property type="match status" value="1"/>
</dbReference>
<dbReference type="PROSITE" id="PS51795">
    <property type="entry name" value="ZF_FLZ"/>
    <property type="match status" value="1"/>
</dbReference>
<dbReference type="Gramene" id="Solyc06g063085.1.1">
    <property type="protein sequence ID" value="Solyc06g063085.1.1"/>
    <property type="gene ID" value="Solyc06g063085.1"/>
</dbReference>
<dbReference type="InterPro" id="IPR007650">
    <property type="entry name" value="Zf-FLZ_dom"/>
</dbReference>
<accession>A0A3Q7HRI4</accession>
<evidence type="ECO:0000259" key="5">
    <source>
        <dbReference type="PROSITE" id="PS51795"/>
    </source>
</evidence>
<dbReference type="PANTHER" id="PTHR47847">
    <property type="entry name" value="FCS-LIKE ZINC FINGER 17"/>
    <property type="match status" value="1"/>
</dbReference>
<comment type="similarity">
    <text evidence="1">Belongs to the FLZ family.</text>
</comment>
<reference evidence="6" key="1">
    <citation type="journal article" date="2012" name="Nature">
        <title>The tomato genome sequence provides insights into fleshy fruit evolution.</title>
        <authorList>
            <consortium name="Tomato Genome Consortium"/>
        </authorList>
    </citation>
    <scope>NUCLEOTIDE SEQUENCE [LARGE SCALE GENOMIC DNA]</scope>
    <source>
        <strain evidence="6">cv. Heinz 1706</strain>
    </source>
</reference>
<dbReference type="OrthoDB" id="1927223at2759"/>
<evidence type="ECO:0000313" key="6">
    <source>
        <dbReference type="EnsemblPlants" id="Solyc06g063085.1.1"/>
    </source>
</evidence>
<feature type="zinc finger region" description="FLZ-type" evidence="4">
    <location>
        <begin position="69"/>
        <end position="113"/>
    </location>
</feature>
<dbReference type="OMA" id="RGELGFC"/>
<organism evidence="6">
    <name type="scientific">Solanum lycopersicum</name>
    <name type="common">Tomato</name>
    <name type="synonym">Lycopersicon esculentum</name>
    <dbReference type="NCBI Taxonomy" id="4081"/>
    <lineage>
        <taxon>Eukaryota</taxon>
        <taxon>Viridiplantae</taxon>
        <taxon>Streptophyta</taxon>
        <taxon>Embryophyta</taxon>
        <taxon>Tracheophyta</taxon>
        <taxon>Spermatophyta</taxon>
        <taxon>Magnoliopsida</taxon>
        <taxon>eudicotyledons</taxon>
        <taxon>Gunneridae</taxon>
        <taxon>Pentapetalae</taxon>
        <taxon>asterids</taxon>
        <taxon>lamiids</taxon>
        <taxon>Solanales</taxon>
        <taxon>Solanaceae</taxon>
        <taxon>Solanoideae</taxon>
        <taxon>Solaneae</taxon>
        <taxon>Solanum</taxon>
        <taxon>Solanum subgen. Lycopersicon</taxon>
    </lineage>
</organism>
<dbReference type="GO" id="GO:0008270">
    <property type="term" value="F:zinc ion binding"/>
    <property type="evidence" value="ECO:0007669"/>
    <property type="project" value="UniProtKB-KW"/>
</dbReference>
<dbReference type="Pfam" id="PF04570">
    <property type="entry name" value="zf-FLZ"/>
    <property type="match status" value="1"/>
</dbReference>
<dbReference type="EnsemblPlants" id="Solyc06g063085.1.1">
    <property type="protein sequence ID" value="Solyc06g063085.1.1"/>
    <property type="gene ID" value="Solyc06g063085.1"/>
</dbReference>
<name>A0A3Q7HRI4_SOLLC</name>
<keyword evidence="3" id="KW-0862">Zinc</keyword>
<reference evidence="6" key="2">
    <citation type="submission" date="2019-01" db="UniProtKB">
        <authorList>
            <consortium name="EnsemblPlants"/>
        </authorList>
    </citation>
    <scope>IDENTIFICATION</scope>
    <source>
        <strain evidence="6">cv. Heinz 1706</strain>
    </source>
</reference>
<evidence type="ECO:0000256" key="4">
    <source>
        <dbReference type="PROSITE-ProRule" id="PRU01131"/>
    </source>
</evidence>
<evidence type="ECO:0000256" key="2">
    <source>
        <dbReference type="ARBA" id="ARBA00022723"/>
    </source>
</evidence>
<proteinExistence type="inferred from homology"/>
<evidence type="ECO:0000313" key="7">
    <source>
        <dbReference type="Proteomes" id="UP000004994"/>
    </source>
</evidence>
<dbReference type="STRING" id="4081.A0A3Q7HRI4"/>
<keyword evidence="2" id="KW-0479">Metal-binding</keyword>